<dbReference type="Pfam" id="PF02801">
    <property type="entry name" value="Ketoacyl-synt_C"/>
    <property type="match status" value="1"/>
</dbReference>
<dbReference type="InterPro" id="IPR014031">
    <property type="entry name" value="Ketoacyl_synth_C"/>
</dbReference>
<evidence type="ECO:0000313" key="6">
    <source>
        <dbReference type="Proteomes" id="UP001300692"/>
    </source>
</evidence>
<sequence>MSYIGAEHIISPLGVGAHVNFAKAQQGISGLKKHEHYDHAPSNIPFGIIEDYNLEKGLTKLESLVLQSCQYSLSRMNDLEGKWLMIFCTTKGDVDRLAAGLSKEVRPQFVAEVVASKLDIQMDIEVVSNACISGLLGVVMAHDYIATNNYDKVMVIGADVFSEFTCRGFESFMALSDRECKPFDANRNGLSLGEAIATAVVTGDKKDFMACPKEVLGGASANDANHISGPSRTGEGLYRSITKALKQSALQVGQIDAISAHGTATRYNDDMESIAFHRMGLTKQPVNSMKGYFGHTLGAAGLLELVMCMQSMDNNEMLATKGCESPGTTEKINVLTENKAMQLNTILKTTSGFGGCNAAAVIRKVEC</sequence>
<dbReference type="PANTHER" id="PTHR11712">
    <property type="entry name" value="POLYKETIDE SYNTHASE-RELATED"/>
    <property type="match status" value="1"/>
</dbReference>
<dbReference type="PANTHER" id="PTHR11712:SF336">
    <property type="entry name" value="3-OXOACYL-[ACYL-CARRIER-PROTEIN] SYNTHASE, MITOCHONDRIAL"/>
    <property type="match status" value="1"/>
</dbReference>
<accession>A0ABT3CU11</accession>
<evidence type="ECO:0000313" key="5">
    <source>
        <dbReference type="EMBL" id="MCV9387186.1"/>
    </source>
</evidence>
<keyword evidence="2 3" id="KW-0808">Transferase</keyword>
<evidence type="ECO:0000259" key="4">
    <source>
        <dbReference type="PROSITE" id="PS52004"/>
    </source>
</evidence>
<dbReference type="InterPro" id="IPR020841">
    <property type="entry name" value="PKS_Beta-ketoAc_synthase_dom"/>
</dbReference>
<dbReference type="EMBL" id="JAOYOD010000001">
    <property type="protein sequence ID" value="MCV9387186.1"/>
    <property type="molecule type" value="Genomic_DNA"/>
</dbReference>
<evidence type="ECO:0000256" key="2">
    <source>
        <dbReference type="ARBA" id="ARBA00022679"/>
    </source>
</evidence>
<dbReference type="Proteomes" id="UP001300692">
    <property type="component" value="Unassembled WGS sequence"/>
</dbReference>
<dbReference type="PROSITE" id="PS52004">
    <property type="entry name" value="KS3_2"/>
    <property type="match status" value="1"/>
</dbReference>
<dbReference type="Gene3D" id="3.40.47.10">
    <property type="match status" value="1"/>
</dbReference>
<dbReference type="SMART" id="SM00825">
    <property type="entry name" value="PKS_KS"/>
    <property type="match status" value="1"/>
</dbReference>
<feature type="domain" description="Ketosynthase family 3 (KS3)" evidence="4">
    <location>
        <begin position="1"/>
        <end position="364"/>
    </location>
</feature>
<dbReference type="Pfam" id="PF00109">
    <property type="entry name" value="ketoacyl-synt"/>
    <property type="match status" value="1"/>
</dbReference>
<reference evidence="5 6" key="1">
    <citation type="submission" date="2022-10" db="EMBL/GenBank/DDBJ databases">
        <title>Comparative genomics and taxonomic characterization of three novel marine species of genus Reichenbachiella exhibiting antioxidant and polysaccharide degradation activities.</title>
        <authorList>
            <person name="Muhammad N."/>
            <person name="Lee Y.-J."/>
            <person name="Ko J."/>
            <person name="Kim S.-G."/>
        </authorList>
    </citation>
    <scope>NUCLEOTIDE SEQUENCE [LARGE SCALE GENOMIC DNA]</scope>
    <source>
        <strain evidence="5 6">ABR2-5</strain>
    </source>
</reference>
<evidence type="ECO:0000256" key="1">
    <source>
        <dbReference type="ARBA" id="ARBA00008467"/>
    </source>
</evidence>
<keyword evidence="6" id="KW-1185">Reference proteome</keyword>
<protein>
    <submittedName>
        <fullName evidence="5">Beta-ketoacyl synthase</fullName>
    </submittedName>
</protein>
<dbReference type="RefSeq" id="WP_264138013.1">
    <property type="nucleotide sequence ID" value="NZ_JAOYOD010000001.1"/>
</dbReference>
<comment type="caution">
    <text evidence="5">The sequence shown here is derived from an EMBL/GenBank/DDBJ whole genome shotgun (WGS) entry which is preliminary data.</text>
</comment>
<dbReference type="InterPro" id="IPR000794">
    <property type="entry name" value="Beta-ketoacyl_synthase"/>
</dbReference>
<proteinExistence type="inferred from homology"/>
<comment type="similarity">
    <text evidence="1 3">Belongs to the thiolase-like superfamily. Beta-ketoacyl-ACP synthases family.</text>
</comment>
<organism evidence="5 6">
    <name type="scientific">Reichenbachiella ulvae</name>
    <dbReference type="NCBI Taxonomy" id="2980104"/>
    <lineage>
        <taxon>Bacteria</taxon>
        <taxon>Pseudomonadati</taxon>
        <taxon>Bacteroidota</taxon>
        <taxon>Cytophagia</taxon>
        <taxon>Cytophagales</taxon>
        <taxon>Reichenbachiellaceae</taxon>
        <taxon>Reichenbachiella</taxon>
    </lineage>
</organism>
<gene>
    <name evidence="5" type="ORF">N7U62_10960</name>
</gene>
<dbReference type="InterPro" id="IPR014030">
    <property type="entry name" value="Ketoacyl_synth_N"/>
</dbReference>
<name>A0ABT3CU11_9BACT</name>
<dbReference type="SUPFAM" id="SSF53901">
    <property type="entry name" value="Thiolase-like"/>
    <property type="match status" value="1"/>
</dbReference>
<dbReference type="InterPro" id="IPR016039">
    <property type="entry name" value="Thiolase-like"/>
</dbReference>
<evidence type="ECO:0000256" key="3">
    <source>
        <dbReference type="RuleBase" id="RU003694"/>
    </source>
</evidence>